<evidence type="ECO:0000313" key="12">
    <source>
        <dbReference type="EMBL" id="TYP91717.1"/>
    </source>
</evidence>
<evidence type="ECO:0000256" key="8">
    <source>
        <dbReference type="ARBA" id="ARBA00047639"/>
    </source>
</evidence>
<dbReference type="InterPro" id="IPR015807">
    <property type="entry name" value="His-tRNA-ligase"/>
</dbReference>
<organism evidence="12 13">
    <name type="scientific">Fodinibius salinus</name>
    <dbReference type="NCBI Taxonomy" id="860790"/>
    <lineage>
        <taxon>Bacteria</taxon>
        <taxon>Pseudomonadati</taxon>
        <taxon>Balneolota</taxon>
        <taxon>Balneolia</taxon>
        <taxon>Balneolales</taxon>
        <taxon>Balneolaceae</taxon>
        <taxon>Fodinibius</taxon>
    </lineage>
</organism>
<feature type="binding site" evidence="10">
    <location>
        <position position="128"/>
    </location>
    <ligand>
        <name>L-histidine</name>
        <dbReference type="ChEBI" id="CHEBI:57595"/>
    </ligand>
</feature>
<dbReference type="SUPFAM" id="SSF52954">
    <property type="entry name" value="Class II aaRS ABD-related"/>
    <property type="match status" value="1"/>
</dbReference>
<dbReference type="HAMAP" id="MF_00127">
    <property type="entry name" value="His_tRNA_synth"/>
    <property type="match status" value="1"/>
</dbReference>
<dbReference type="InterPro" id="IPR045864">
    <property type="entry name" value="aa-tRNA-synth_II/BPL/LPL"/>
</dbReference>
<dbReference type="Gene3D" id="3.30.930.10">
    <property type="entry name" value="Bira Bifunctional Protein, Domain 2"/>
    <property type="match status" value="1"/>
</dbReference>
<dbReference type="OrthoDB" id="9800814at2"/>
<comment type="catalytic activity">
    <reaction evidence="8 9">
        <text>tRNA(His) + L-histidine + ATP = L-histidyl-tRNA(His) + AMP + diphosphate + H(+)</text>
        <dbReference type="Rhea" id="RHEA:17313"/>
        <dbReference type="Rhea" id="RHEA-COMP:9665"/>
        <dbReference type="Rhea" id="RHEA-COMP:9689"/>
        <dbReference type="ChEBI" id="CHEBI:15378"/>
        <dbReference type="ChEBI" id="CHEBI:30616"/>
        <dbReference type="ChEBI" id="CHEBI:33019"/>
        <dbReference type="ChEBI" id="CHEBI:57595"/>
        <dbReference type="ChEBI" id="CHEBI:78442"/>
        <dbReference type="ChEBI" id="CHEBI:78527"/>
        <dbReference type="ChEBI" id="CHEBI:456215"/>
        <dbReference type="EC" id="6.1.1.21"/>
    </reaction>
</comment>
<sequence length="422" mass="48034">MAQPTFSTHVGMVDILPDEVRKWHKLEQIIHQEAKKFHFEEIRTPIMEQTELIARGVGEGTDIVSKEMFAFERGEDQYVLRPECTAPVARAFVEHHLEQRGGTQNLYYIGPMFRAEKPQKGRQRQFHQFGAEIIGADDPAADVDIIAFMMAIYDRVGISNTTLKINSVGEPESRKEYIEALKDYFRPHLDKLSSISQKRFENNPLRILDSKEEEDQSFIEDAPVITDFLTEETAEHYQRVKELLTELDISFEEDPHLVRGLDYYTRTAFELISPDLGSQDALGGGGRYDLLIEEIGGQHTPAVGFAAGMERLFIACQELDINLVEEEMLDVYIVTLGEEARKWGLEHLPKLRAAGLSASMDYIGRSIKSQMKDADRENARHVIIVGGNELAEGKFTLRNMKASEEDSYTFDKILDKLTTDIN</sequence>
<dbReference type="CDD" id="cd00773">
    <property type="entry name" value="HisRS-like_core"/>
    <property type="match status" value="1"/>
</dbReference>
<dbReference type="PANTHER" id="PTHR43707:SF1">
    <property type="entry name" value="HISTIDINE--TRNA LIGASE, MITOCHONDRIAL-RELATED"/>
    <property type="match status" value="1"/>
</dbReference>
<feature type="binding site" evidence="10">
    <location>
        <begin position="83"/>
        <end position="85"/>
    </location>
    <ligand>
        <name>L-histidine</name>
        <dbReference type="ChEBI" id="CHEBI:57595"/>
    </ligand>
</feature>
<dbReference type="PROSITE" id="PS50862">
    <property type="entry name" value="AA_TRNA_LIGASE_II"/>
    <property type="match status" value="1"/>
</dbReference>
<comment type="caution">
    <text evidence="12">The sequence shown here is derived from an EMBL/GenBank/DDBJ whole genome shotgun (WGS) entry which is preliminary data.</text>
</comment>
<evidence type="ECO:0000256" key="10">
    <source>
        <dbReference type="PIRSR" id="PIRSR001549-1"/>
    </source>
</evidence>
<dbReference type="AlphaFoldDB" id="A0A5D3YJ98"/>
<dbReference type="GO" id="GO:0004821">
    <property type="term" value="F:histidine-tRNA ligase activity"/>
    <property type="evidence" value="ECO:0007669"/>
    <property type="project" value="UniProtKB-UniRule"/>
</dbReference>
<accession>A0A5D3YJ98</accession>
<evidence type="ECO:0000256" key="2">
    <source>
        <dbReference type="ARBA" id="ARBA00011738"/>
    </source>
</evidence>
<reference evidence="12 13" key="1">
    <citation type="submission" date="2019-07" db="EMBL/GenBank/DDBJ databases">
        <title>Genomic Encyclopedia of Archaeal and Bacterial Type Strains, Phase II (KMG-II): from individual species to whole genera.</title>
        <authorList>
            <person name="Goeker M."/>
        </authorList>
    </citation>
    <scope>NUCLEOTIDE SEQUENCE [LARGE SCALE GENOMIC DNA]</scope>
    <source>
        <strain evidence="12 13">DSM 21935</strain>
    </source>
</reference>
<keyword evidence="4 9" id="KW-0547">Nucleotide-binding</keyword>
<comment type="subunit">
    <text evidence="2 9">Homodimer.</text>
</comment>
<dbReference type="GO" id="GO:0005524">
    <property type="term" value="F:ATP binding"/>
    <property type="evidence" value="ECO:0007669"/>
    <property type="project" value="UniProtKB-UniRule"/>
</dbReference>
<comment type="subcellular location">
    <subcellularLocation>
        <location evidence="9">Cytoplasm</location>
    </subcellularLocation>
</comment>
<dbReference type="PIRSF" id="PIRSF001549">
    <property type="entry name" value="His-tRNA_synth"/>
    <property type="match status" value="1"/>
</dbReference>
<keyword evidence="7 9" id="KW-0030">Aminoacyl-tRNA synthetase</keyword>
<evidence type="ECO:0000256" key="1">
    <source>
        <dbReference type="ARBA" id="ARBA00008226"/>
    </source>
</evidence>
<feature type="binding site" evidence="10">
    <location>
        <position position="114"/>
    </location>
    <ligand>
        <name>L-histidine</name>
        <dbReference type="ChEBI" id="CHEBI:57595"/>
    </ligand>
</feature>
<evidence type="ECO:0000256" key="4">
    <source>
        <dbReference type="ARBA" id="ARBA00022741"/>
    </source>
</evidence>
<proteinExistence type="inferred from homology"/>
<dbReference type="InterPro" id="IPR006195">
    <property type="entry name" value="aa-tRNA-synth_II"/>
</dbReference>
<dbReference type="SUPFAM" id="SSF55681">
    <property type="entry name" value="Class II aaRS and biotin synthetases"/>
    <property type="match status" value="1"/>
</dbReference>
<feature type="binding site" evidence="10">
    <location>
        <position position="132"/>
    </location>
    <ligand>
        <name>L-histidine</name>
        <dbReference type="ChEBI" id="CHEBI:57595"/>
    </ligand>
</feature>
<dbReference type="Gene3D" id="3.40.50.800">
    <property type="entry name" value="Anticodon-binding domain"/>
    <property type="match status" value="1"/>
</dbReference>
<evidence type="ECO:0000256" key="3">
    <source>
        <dbReference type="ARBA" id="ARBA00022598"/>
    </source>
</evidence>
<keyword evidence="5 9" id="KW-0067">ATP-binding</keyword>
<evidence type="ECO:0000256" key="9">
    <source>
        <dbReference type="HAMAP-Rule" id="MF_00127"/>
    </source>
</evidence>
<evidence type="ECO:0000259" key="11">
    <source>
        <dbReference type="PROSITE" id="PS50862"/>
    </source>
</evidence>
<evidence type="ECO:0000313" key="13">
    <source>
        <dbReference type="Proteomes" id="UP000324595"/>
    </source>
</evidence>
<dbReference type="EC" id="6.1.1.21" evidence="9"/>
<dbReference type="InterPro" id="IPR004154">
    <property type="entry name" value="Anticodon-bd"/>
</dbReference>
<dbReference type="InterPro" id="IPR041715">
    <property type="entry name" value="HisRS-like_core"/>
</dbReference>
<gene>
    <name evidence="9" type="primary">hisS</name>
    <name evidence="12" type="ORF">LX73_2543</name>
</gene>
<evidence type="ECO:0000256" key="7">
    <source>
        <dbReference type="ARBA" id="ARBA00023146"/>
    </source>
</evidence>
<dbReference type="Pfam" id="PF03129">
    <property type="entry name" value="HGTP_anticodon"/>
    <property type="match status" value="1"/>
</dbReference>
<keyword evidence="13" id="KW-1185">Reference proteome</keyword>
<dbReference type="EMBL" id="VNHY01000005">
    <property type="protein sequence ID" value="TYP91717.1"/>
    <property type="molecule type" value="Genomic_DNA"/>
</dbReference>
<dbReference type="InterPro" id="IPR004516">
    <property type="entry name" value="HisRS/HisZ"/>
</dbReference>
<comment type="similarity">
    <text evidence="1 9">Belongs to the class-II aminoacyl-tRNA synthetase family.</text>
</comment>
<evidence type="ECO:0000256" key="5">
    <source>
        <dbReference type="ARBA" id="ARBA00022840"/>
    </source>
</evidence>
<dbReference type="NCBIfam" id="TIGR00442">
    <property type="entry name" value="hisS"/>
    <property type="match status" value="1"/>
</dbReference>
<evidence type="ECO:0000256" key="6">
    <source>
        <dbReference type="ARBA" id="ARBA00022917"/>
    </source>
</evidence>
<feature type="binding site" evidence="10">
    <location>
        <begin position="263"/>
        <end position="264"/>
    </location>
    <ligand>
        <name>L-histidine</name>
        <dbReference type="ChEBI" id="CHEBI:57595"/>
    </ligand>
</feature>
<keyword evidence="3 9" id="KW-0436">Ligase</keyword>
<protein>
    <recommendedName>
        <fullName evidence="9">Histidine--tRNA ligase</fullName>
        <ecNumber evidence="9">6.1.1.21</ecNumber>
    </recommendedName>
    <alternativeName>
        <fullName evidence="9">Histidyl-tRNA synthetase</fullName>
        <shortName evidence="9">HisRS</shortName>
    </alternativeName>
</protein>
<dbReference type="CDD" id="cd00859">
    <property type="entry name" value="HisRS_anticodon"/>
    <property type="match status" value="1"/>
</dbReference>
<dbReference type="PANTHER" id="PTHR43707">
    <property type="entry name" value="HISTIDYL-TRNA SYNTHETASE"/>
    <property type="match status" value="1"/>
</dbReference>
<name>A0A5D3YJ98_9BACT</name>
<feature type="binding site" evidence="10">
    <location>
        <position position="259"/>
    </location>
    <ligand>
        <name>L-histidine</name>
        <dbReference type="ChEBI" id="CHEBI:57595"/>
    </ligand>
</feature>
<keyword evidence="9" id="KW-0963">Cytoplasm</keyword>
<dbReference type="GO" id="GO:0006427">
    <property type="term" value="P:histidyl-tRNA aminoacylation"/>
    <property type="evidence" value="ECO:0007669"/>
    <property type="project" value="UniProtKB-UniRule"/>
</dbReference>
<dbReference type="Proteomes" id="UP000324595">
    <property type="component" value="Unassembled WGS sequence"/>
</dbReference>
<keyword evidence="6 9" id="KW-0648">Protein biosynthesis</keyword>
<dbReference type="InterPro" id="IPR036621">
    <property type="entry name" value="Anticodon-bd_dom_sf"/>
</dbReference>
<dbReference type="GO" id="GO:0005737">
    <property type="term" value="C:cytoplasm"/>
    <property type="evidence" value="ECO:0007669"/>
    <property type="project" value="UniProtKB-SubCell"/>
</dbReference>
<dbReference type="InterPro" id="IPR033656">
    <property type="entry name" value="HisRS_anticodon"/>
</dbReference>
<feature type="domain" description="Aminoacyl-transfer RNA synthetases class-II family profile" evidence="11">
    <location>
        <begin position="11"/>
        <end position="315"/>
    </location>
</feature>
<dbReference type="Pfam" id="PF13393">
    <property type="entry name" value="tRNA-synt_His"/>
    <property type="match status" value="1"/>
</dbReference>
<dbReference type="RefSeq" id="WP_148899859.1">
    <property type="nucleotide sequence ID" value="NZ_VNHY01000005.1"/>
</dbReference>